<dbReference type="AlphaFoldDB" id="A0A2G8KNT9"/>
<feature type="chain" id="PRO_5013600643" evidence="1">
    <location>
        <begin position="21"/>
        <end position="251"/>
    </location>
</feature>
<dbReference type="SUPFAM" id="SSF52047">
    <property type="entry name" value="RNI-like"/>
    <property type="match status" value="1"/>
</dbReference>
<comment type="caution">
    <text evidence="2">The sequence shown here is derived from an EMBL/GenBank/DDBJ whole genome shotgun (WGS) entry which is preliminary data.</text>
</comment>
<name>A0A2G8KNT9_STIJA</name>
<dbReference type="EMBL" id="MRZV01000453">
    <property type="protein sequence ID" value="PIK49671.1"/>
    <property type="molecule type" value="Genomic_DNA"/>
</dbReference>
<dbReference type="Gene3D" id="3.80.10.10">
    <property type="entry name" value="Ribonuclease Inhibitor"/>
    <property type="match status" value="1"/>
</dbReference>
<evidence type="ECO:0000313" key="3">
    <source>
        <dbReference type="Proteomes" id="UP000230750"/>
    </source>
</evidence>
<dbReference type="PANTHER" id="PTHR25480:SF0">
    <property type="entry name" value="C-MAF-INDUCING PROTEIN"/>
    <property type="match status" value="1"/>
</dbReference>
<dbReference type="STRING" id="307972.A0A2G8KNT9"/>
<evidence type="ECO:0000313" key="2">
    <source>
        <dbReference type="EMBL" id="PIK49671.1"/>
    </source>
</evidence>
<organism evidence="2 3">
    <name type="scientific">Stichopus japonicus</name>
    <name type="common">Sea cucumber</name>
    <dbReference type="NCBI Taxonomy" id="307972"/>
    <lineage>
        <taxon>Eukaryota</taxon>
        <taxon>Metazoa</taxon>
        <taxon>Echinodermata</taxon>
        <taxon>Eleutherozoa</taxon>
        <taxon>Echinozoa</taxon>
        <taxon>Holothuroidea</taxon>
        <taxon>Aspidochirotacea</taxon>
        <taxon>Aspidochirotida</taxon>
        <taxon>Stichopodidae</taxon>
        <taxon>Apostichopus</taxon>
    </lineage>
</organism>
<feature type="signal peptide" evidence="1">
    <location>
        <begin position="1"/>
        <end position="20"/>
    </location>
</feature>
<proteinExistence type="predicted"/>
<accession>A0A2G8KNT9</accession>
<sequence length="251" mass="28549">MAYLEWIFFIFSLQLQKLISCCCRRRRFLLSVTPRLFEPVVQLAKIGNKTCLEVVCSMLELDILLKPEQEVEVIQVLKSTEEGRIMYDALCERQLVLQQLREKGGPKSLSLPSKSTDADVARLFSNGPLGNLESLNLAFTHVTSQCAKILIKLPNLKHLNLWSTQFGDDGLELITEHMLELLSLNLCETQVTDQGLRNLSDLKKLSHLNMNSTPLTTRTCRLLQKTLPNLVSMDTRYTEVLDMERKPVSAD</sequence>
<dbReference type="InterPro" id="IPR032675">
    <property type="entry name" value="LRR_dom_sf"/>
</dbReference>
<keyword evidence="1" id="KW-0732">Signal</keyword>
<evidence type="ECO:0000256" key="1">
    <source>
        <dbReference type="SAM" id="SignalP"/>
    </source>
</evidence>
<keyword evidence="3" id="KW-1185">Reference proteome</keyword>
<gene>
    <name evidence="2" type="ORF">BSL78_13463</name>
</gene>
<reference evidence="2 3" key="1">
    <citation type="journal article" date="2017" name="PLoS Biol.">
        <title>The sea cucumber genome provides insights into morphological evolution and visceral regeneration.</title>
        <authorList>
            <person name="Zhang X."/>
            <person name="Sun L."/>
            <person name="Yuan J."/>
            <person name="Sun Y."/>
            <person name="Gao Y."/>
            <person name="Zhang L."/>
            <person name="Li S."/>
            <person name="Dai H."/>
            <person name="Hamel J.F."/>
            <person name="Liu C."/>
            <person name="Yu Y."/>
            <person name="Liu S."/>
            <person name="Lin W."/>
            <person name="Guo K."/>
            <person name="Jin S."/>
            <person name="Xu P."/>
            <person name="Storey K.B."/>
            <person name="Huan P."/>
            <person name="Zhang T."/>
            <person name="Zhou Y."/>
            <person name="Zhang J."/>
            <person name="Lin C."/>
            <person name="Li X."/>
            <person name="Xing L."/>
            <person name="Huo D."/>
            <person name="Sun M."/>
            <person name="Wang L."/>
            <person name="Mercier A."/>
            <person name="Li F."/>
            <person name="Yang H."/>
            <person name="Xiang J."/>
        </authorList>
    </citation>
    <scope>NUCLEOTIDE SEQUENCE [LARGE SCALE GENOMIC DNA]</scope>
    <source>
        <strain evidence="2">Shaxun</strain>
        <tissue evidence="2">Muscle</tissue>
    </source>
</reference>
<dbReference type="InterPro" id="IPR052813">
    <property type="entry name" value="CMIP"/>
</dbReference>
<dbReference type="Proteomes" id="UP000230750">
    <property type="component" value="Unassembled WGS sequence"/>
</dbReference>
<dbReference type="PANTHER" id="PTHR25480">
    <property type="entry name" value="LEUCINE-RICH REPEAT-CONTAINING PROTEIN 73"/>
    <property type="match status" value="1"/>
</dbReference>
<protein>
    <submittedName>
        <fullName evidence="2">Putative C-Maf-inducing protein</fullName>
    </submittedName>
</protein>
<dbReference type="OrthoDB" id="10056090at2759"/>